<feature type="region of interest" description="Disordered" evidence="1">
    <location>
        <begin position="1"/>
        <end position="38"/>
    </location>
</feature>
<organism evidence="4 5">
    <name type="scientific">Kribbella qitaiheensis</name>
    <dbReference type="NCBI Taxonomy" id="1544730"/>
    <lineage>
        <taxon>Bacteria</taxon>
        <taxon>Bacillati</taxon>
        <taxon>Actinomycetota</taxon>
        <taxon>Actinomycetes</taxon>
        <taxon>Propionibacteriales</taxon>
        <taxon>Kribbellaceae</taxon>
        <taxon>Kribbella</taxon>
    </lineage>
</organism>
<evidence type="ECO:0000313" key="5">
    <source>
        <dbReference type="Proteomes" id="UP000515563"/>
    </source>
</evidence>
<evidence type="ECO:0000256" key="2">
    <source>
        <dbReference type="SAM" id="Phobius"/>
    </source>
</evidence>
<name>A0A7G6WZK1_9ACTN</name>
<gene>
    <name evidence="4" type="ORF">F1D05_17680</name>
</gene>
<feature type="transmembrane region" description="Helical" evidence="2">
    <location>
        <begin position="53"/>
        <end position="73"/>
    </location>
</feature>
<dbReference type="AlphaFoldDB" id="A0A7G6WZK1"/>
<accession>A0A7G6WZK1</accession>
<evidence type="ECO:0000256" key="1">
    <source>
        <dbReference type="SAM" id="MobiDB-lite"/>
    </source>
</evidence>
<dbReference type="KEGG" id="kqi:F1D05_17680"/>
<dbReference type="RefSeq" id="WP_343066612.1">
    <property type="nucleotide sequence ID" value="NZ_CP043661.1"/>
</dbReference>
<reference evidence="4 5" key="2">
    <citation type="journal article" date="2020" name="Microbiol. Resour. Announc.">
        <title>Antarctic desert soil bacteria exhibit high novel natural product potential, evaluated through long-read genome sequencing and comparative genomics.</title>
        <authorList>
            <person name="Benaud N."/>
            <person name="Edwards R.J."/>
            <person name="Amos T.G."/>
            <person name="D'Agostino P.M."/>
            <person name="Gutierrez-Chavez C."/>
            <person name="Montgomery K."/>
            <person name="Nicetic I."/>
            <person name="Ferrari B.C."/>
        </authorList>
    </citation>
    <scope>NUCLEOTIDE SEQUENCE [LARGE SCALE GENOMIC DNA]</scope>
    <source>
        <strain evidence="4 5">SPB151</strain>
    </source>
</reference>
<keyword evidence="2" id="KW-0472">Membrane</keyword>
<dbReference type="EMBL" id="CP043661">
    <property type="protein sequence ID" value="QNE19416.1"/>
    <property type="molecule type" value="Genomic_DNA"/>
</dbReference>
<dbReference type="InterPro" id="IPR006976">
    <property type="entry name" value="VanZ-like"/>
</dbReference>
<feature type="transmembrane region" description="Helical" evidence="2">
    <location>
        <begin position="85"/>
        <end position="106"/>
    </location>
</feature>
<dbReference type="Pfam" id="PF04892">
    <property type="entry name" value="VanZ"/>
    <property type="match status" value="1"/>
</dbReference>
<dbReference type="Proteomes" id="UP000515563">
    <property type="component" value="Chromosome"/>
</dbReference>
<reference evidence="5" key="1">
    <citation type="submission" date="2019-09" db="EMBL/GenBank/DDBJ databases">
        <title>Antimicrobial potential of Antarctic Bacteria.</title>
        <authorList>
            <person name="Benaud N."/>
            <person name="Edwards R.J."/>
            <person name="Ferrari B.C."/>
        </authorList>
    </citation>
    <scope>NUCLEOTIDE SEQUENCE [LARGE SCALE GENOMIC DNA]</scope>
    <source>
        <strain evidence="5">SPB151</strain>
    </source>
</reference>
<feature type="transmembrane region" description="Helical" evidence="2">
    <location>
        <begin position="126"/>
        <end position="145"/>
    </location>
</feature>
<feature type="compositionally biased region" description="Basic and acidic residues" evidence="1">
    <location>
        <begin position="20"/>
        <end position="33"/>
    </location>
</feature>
<feature type="domain" description="VanZ-like" evidence="3">
    <location>
        <begin position="115"/>
        <end position="204"/>
    </location>
</feature>
<evidence type="ECO:0000313" key="4">
    <source>
        <dbReference type="EMBL" id="QNE19416.1"/>
    </source>
</evidence>
<feature type="transmembrane region" description="Helical" evidence="2">
    <location>
        <begin position="157"/>
        <end position="178"/>
    </location>
</feature>
<dbReference type="PANTHER" id="PTHR28008:SF1">
    <property type="entry name" value="DOMAIN PROTEIN, PUTATIVE (AFU_ORTHOLOGUE AFUA_3G10980)-RELATED"/>
    <property type="match status" value="1"/>
</dbReference>
<proteinExistence type="predicted"/>
<dbReference type="PANTHER" id="PTHR28008">
    <property type="entry name" value="DOMAIN PROTEIN, PUTATIVE (AFU_ORTHOLOGUE AFUA_3G10980)-RELATED"/>
    <property type="match status" value="1"/>
</dbReference>
<feature type="transmembrane region" description="Helical" evidence="2">
    <location>
        <begin position="190"/>
        <end position="211"/>
    </location>
</feature>
<keyword evidence="2" id="KW-0812">Transmembrane</keyword>
<keyword evidence="5" id="KW-1185">Reference proteome</keyword>
<evidence type="ECO:0000259" key="3">
    <source>
        <dbReference type="Pfam" id="PF04892"/>
    </source>
</evidence>
<sequence>MATSKAQRFPDPQGRVDVASGRHRDPRQEERVHRGSGHGRNCGSQLLVTPSNLIIPVAVVALAFLAWVLLRLVRLTLRRDATRATRLATTVGALWGIGLLLVTLGGRPQDGNGTVYFNWAPFASQAVVSEIVVNFLLFMPAGFLLPWIARHAKRQRTIGVALVGAALLSSVIEVVQTFTPLGTAGDVTDILLNTVGCTIAATISSSVHHLLVSQQLTTSSAGRLPVAAGEGSSKPHRTDR</sequence>
<protein>
    <submittedName>
        <fullName evidence="4">VanZ family protein</fullName>
    </submittedName>
</protein>
<keyword evidence="2" id="KW-1133">Transmembrane helix</keyword>